<evidence type="ECO:0000313" key="12">
    <source>
        <dbReference type="Proteomes" id="UP001304243"/>
    </source>
</evidence>
<evidence type="ECO:0000256" key="4">
    <source>
        <dbReference type="ARBA" id="ARBA00022722"/>
    </source>
</evidence>
<dbReference type="Gene3D" id="3.30.420.10">
    <property type="entry name" value="Ribonuclease H-like superfamily/Ribonuclease H"/>
    <property type="match status" value="1"/>
</dbReference>
<dbReference type="Gene3D" id="2.40.50.40">
    <property type="match status" value="1"/>
</dbReference>
<gene>
    <name evidence="11" type="primary">PSF3</name>
    <name evidence="11" type="ORF">ATC70_005925</name>
</gene>
<feature type="region of interest" description="Disordered" evidence="8">
    <location>
        <begin position="1615"/>
        <end position="1648"/>
    </location>
</feature>
<dbReference type="PROSITE" id="PS50994">
    <property type="entry name" value="INTEGRASE"/>
    <property type="match status" value="1"/>
</dbReference>
<proteinExistence type="predicted"/>
<dbReference type="SUPFAM" id="SSF56672">
    <property type="entry name" value="DNA/RNA polymerases"/>
    <property type="match status" value="1"/>
</dbReference>
<evidence type="ECO:0000256" key="7">
    <source>
        <dbReference type="ARBA" id="ARBA00022918"/>
    </source>
</evidence>
<dbReference type="EMBL" id="JASEJX010000016">
    <property type="protein sequence ID" value="KAK4513918.1"/>
    <property type="molecule type" value="Genomic_DNA"/>
</dbReference>
<dbReference type="Pfam" id="PF00385">
    <property type="entry name" value="Chromo"/>
    <property type="match status" value="1"/>
</dbReference>
<dbReference type="InterPro" id="IPR001584">
    <property type="entry name" value="Integrase_cat-core"/>
</dbReference>
<evidence type="ECO:0000256" key="8">
    <source>
        <dbReference type="SAM" id="MobiDB-lite"/>
    </source>
</evidence>
<keyword evidence="4" id="KW-0540">Nuclease</keyword>
<dbReference type="GeneID" id="89949611"/>
<dbReference type="InterPro" id="IPR021109">
    <property type="entry name" value="Peptidase_aspartic_dom_sf"/>
</dbReference>
<keyword evidence="5" id="KW-0255">Endonuclease</keyword>
<dbReference type="Gene3D" id="3.30.70.270">
    <property type="match status" value="2"/>
</dbReference>
<keyword evidence="7" id="KW-0695">RNA-directed DNA polymerase</keyword>
<feature type="domain" description="Chromo" evidence="9">
    <location>
        <begin position="1554"/>
        <end position="1612"/>
    </location>
</feature>
<dbReference type="Gene3D" id="3.10.20.370">
    <property type="match status" value="1"/>
</dbReference>
<feature type="domain" description="Integrase catalytic" evidence="10">
    <location>
        <begin position="1262"/>
        <end position="1420"/>
    </location>
</feature>
<dbReference type="Pfam" id="PF17921">
    <property type="entry name" value="Integrase_H2C2"/>
    <property type="match status" value="1"/>
</dbReference>
<dbReference type="GO" id="GO:0003964">
    <property type="term" value="F:RNA-directed DNA polymerase activity"/>
    <property type="evidence" value="ECO:0007669"/>
    <property type="project" value="UniProtKB-KW"/>
</dbReference>
<dbReference type="InterPro" id="IPR000953">
    <property type="entry name" value="Chromo/chromo_shadow_dom"/>
</dbReference>
<evidence type="ECO:0000256" key="1">
    <source>
        <dbReference type="ARBA" id="ARBA00012493"/>
    </source>
</evidence>
<dbReference type="InterPro" id="IPR036397">
    <property type="entry name" value="RNaseH_sf"/>
</dbReference>
<dbReference type="GO" id="GO:0005634">
    <property type="term" value="C:nucleus"/>
    <property type="evidence" value="ECO:0007669"/>
    <property type="project" value="UniProtKB-ARBA"/>
</dbReference>
<sequence length="1648" mass="187785">MNPEQQDIIMNEPTETGQIIVDETTNSVVGSIAGSFSGIKTPNSSCPESAIERLQARIKDARKELENIYIGDAACPDETLEAADRISKRISSYETHLSALTDKAEKQFRPVNLRDIPRFQIVGQTKHYEGYPSYSSLEHFFSSFETVMHASSNDVEQVWKQYIPVSMHFTYKTWVNNDLLKCSNWESAKALFVKHYGVPVNSMDLISKFFNMRMKTSDTLQNYTNRFMKNVQEAGFPLESNTLAKFYQCSLLKKNQQMMVNQMLVKRDSNHRWTINEIYECVLPLFLADEQARGESEVVDLKGKRKADAAGISQSKNTKMASTGYFCPKHGGNAANHNTADCKSRLKQFGSENKPNRATTAAPRTVNSLPSGPKTCNFCNKPRAYGHRCQEFYDWKKERESRRNIEVHTVKTTVPEDNKSGSGSGSGSVTNDATIESGTDSDIGDAIGDVTMEEIDACLDEIEAEDASLNCKSNVKNVPESFNPFQLLTPIILESKEGKPVRLIAKVDTGSDSTFLNKNIFHNKLLFTSQDIISVEGNLNFLSHSVKRLGKTPAIKIRYLNDIAFDHSFELSNFIQDLGDFDVLLGVDTLSRLRIGLTGVAHKFADIGHLTEEEKSELLESIDFENVNFDTKHSIDPETASIFESQAEENKYMSNIQDAIDENQRIKPGTFCNVPESEITIPIKENVDYYVKQYPIAHHAMPEIEKQLNEWLDAGIVEQCRPNGLFNSPLIAVSKKDNDGKPTKTRVCMDVRRINQHMPNNTNQFEIPNIQDIFTRIKQKGTIFSKVDLKNAYFSFRISDISRNVLLFNFRGKSYRWLGCCFGLRPITSVFSSVMNILFSDMPNVEVYVDDLCLVSSSLSSHCELIKEVLRRLTHANLKIGVEKCSWFPSSIYLLGFVVGPHVSKVDMRRLSDIDHWGPCKSAKQVKQLAGVISYLRPHIPNLSKLMAPIDALRNDPDAGSKWTEKHTKRLEIIKKVLLSEALLTAPDMNKKFYLECDASLYAVAVILTQRDDQGRTVYVAMLSKSLTKSQQNWPVLRRELYAVLFGLVRLRPLLYGHPEIEVMTDHRALIYIYTCKCPTRVIQNYMEILNEYPQLQFTHIKGLDNILPDKLSRLYEPLEDHTELAGDSNKKIAKLQKNIMRSKGSKKRFIGNNKQTKHYLTKNKVVYNKDKHLNVLAMKIKEGNYESVAYIAPPDNERDQLLRETHEFGHFGAASIVKKLHEEGIHWTGLYDDAKAICQSCMECARHNVVQKGYHELRNVVAYGPFDHIGIDFLGPLTPTNNGNIYILVIYDICTRFIITRALPNKQTDTVARALTTIFGDFGVVQILQSDNGREFKSALMSEIGKALGINQRYSTAFHARGNGASESGVKNILNALRKMVSEHIYDWDSVLPGTQLAINTKIRYRTESAPFQLMFARPLNRFVDYDDPKIKDNLPKKPMTLGELRKKAEIMNQVVFPAINQRTQRIIEEQATRFNKHHKITHFKVGDWVMVRLPHRESKLEAAYDGPYQVVQKKRSTYVLKDDMNELLHRDYVPSELKLVAIDESIIEQEVYEVDEIRAHRGPEHNREYLVKWKTFGEAANSWETAASFNNPQTIRKYWAKIKEYELLEKRRQALNSDTASSKSKRKRDDSDKRLRGSKRLNVAEQ</sequence>
<keyword evidence="12" id="KW-1185">Reference proteome</keyword>
<feature type="compositionally biased region" description="Polar residues" evidence="8">
    <location>
        <begin position="429"/>
        <end position="440"/>
    </location>
</feature>
<dbReference type="InterPro" id="IPR043128">
    <property type="entry name" value="Rev_trsase/Diguanyl_cyclase"/>
</dbReference>
<dbReference type="CDD" id="cd01647">
    <property type="entry name" value="RT_LTR"/>
    <property type="match status" value="1"/>
</dbReference>
<organism evidence="11 12">
    <name type="scientific">Mucor velutinosus</name>
    <dbReference type="NCBI Taxonomy" id="708070"/>
    <lineage>
        <taxon>Eukaryota</taxon>
        <taxon>Fungi</taxon>
        <taxon>Fungi incertae sedis</taxon>
        <taxon>Mucoromycota</taxon>
        <taxon>Mucoromycotina</taxon>
        <taxon>Mucoromycetes</taxon>
        <taxon>Mucorales</taxon>
        <taxon>Mucorineae</taxon>
        <taxon>Mucoraceae</taxon>
        <taxon>Mucor</taxon>
    </lineage>
</organism>
<evidence type="ECO:0000259" key="9">
    <source>
        <dbReference type="PROSITE" id="PS50013"/>
    </source>
</evidence>
<dbReference type="CDD" id="cd00303">
    <property type="entry name" value="retropepsin_like"/>
    <property type="match status" value="1"/>
</dbReference>
<keyword evidence="2" id="KW-0808">Transferase</keyword>
<evidence type="ECO:0000256" key="3">
    <source>
        <dbReference type="ARBA" id="ARBA00022695"/>
    </source>
</evidence>
<feature type="region of interest" description="Disordered" evidence="8">
    <location>
        <begin position="412"/>
        <end position="443"/>
    </location>
</feature>
<reference evidence="11 12" key="1">
    <citation type="submission" date="2022-11" db="EMBL/GenBank/DDBJ databases">
        <title>Mucor velutinosus strain NIH1002 WGS.</title>
        <authorList>
            <person name="Subramanian P."/>
            <person name="Mullikin J.C."/>
            <person name="Segre J.A."/>
            <person name="Zelazny A.M."/>
        </authorList>
    </citation>
    <scope>NUCLEOTIDE SEQUENCE [LARGE SCALE GENOMIC DNA]</scope>
    <source>
        <strain evidence="11 12">NIH1002</strain>
    </source>
</reference>
<dbReference type="InterPro" id="IPR016197">
    <property type="entry name" value="Chromo-like_dom_sf"/>
</dbReference>
<comment type="caution">
    <text evidence="11">The sequence shown here is derived from an EMBL/GenBank/DDBJ whole genome shotgun (WGS) entry which is preliminary data.</text>
</comment>
<evidence type="ECO:0000259" key="10">
    <source>
        <dbReference type="PROSITE" id="PS50994"/>
    </source>
</evidence>
<dbReference type="Pfam" id="PF17917">
    <property type="entry name" value="RT_RNaseH"/>
    <property type="match status" value="1"/>
</dbReference>
<accession>A0AAN7DAT7</accession>
<dbReference type="InterPro" id="IPR000477">
    <property type="entry name" value="RT_dom"/>
</dbReference>
<dbReference type="Pfam" id="PF00078">
    <property type="entry name" value="RVT_1"/>
    <property type="match status" value="1"/>
</dbReference>
<protein>
    <recommendedName>
        <fullName evidence="1">RNA-directed DNA polymerase</fullName>
        <ecNumber evidence="1">2.7.7.49</ecNumber>
    </recommendedName>
</protein>
<dbReference type="InterPro" id="IPR043502">
    <property type="entry name" value="DNA/RNA_pol_sf"/>
</dbReference>
<name>A0AAN7DAT7_9FUNG</name>
<dbReference type="Proteomes" id="UP001304243">
    <property type="component" value="Unassembled WGS sequence"/>
</dbReference>
<evidence type="ECO:0000313" key="11">
    <source>
        <dbReference type="EMBL" id="KAK4513918.1"/>
    </source>
</evidence>
<dbReference type="GO" id="GO:0003676">
    <property type="term" value="F:nucleic acid binding"/>
    <property type="evidence" value="ECO:0007669"/>
    <property type="project" value="InterPro"/>
</dbReference>
<dbReference type="InterPro" id="IPR050951">
    <property type="entry name" value="Retrovirus_Pol_polyprotein"/>
</dbReference>
<dbReference type="GO" id="GO:0016787">
    <property type="term" value="F:hydrolase activity"/>
    <property type="evidence" value="ECO:0007669"/>
    <property type="project" value="UniProtKB-KW"/>
</dbReference>
<dbReference type="SUPFAM" id="SSF54160">
    <property type="entry name" value="Chromo domain-like"/>
    <property type="match status" value="1"/>
</dbReference>
<dbReference type="GO" id="GO:0015074">
    <property type="term" value="P:DNA integration"/>
    <property type="evidence" value="ECO:0007669"/>
    <property type="project" value="InterPro"/>
</dbReference>
<dbReference type="EC" id="2.7.7.49" evidence="1"/>
<dbReference type="PROSITE" id="PS50013">
    <property type="entry name" value="CHROMO_2"/>
    <property type="match status" value="1"/>
</dbReference>
<dbReference type="InterPro" id="IPR023780">
    <property type="entry name" value="Chromo_domain"/>
</dbReference>
<dbReference type="PANTHER" id="PTHR37984">
    <property type="entry name" value="PROTEIN CBG26694"/>
    <property type="match status" value="1"/>
</dbReference>
<dbReference type="RefSeq" id="XP_064680584.1">
    <property type="nucleotide sequence ID" value="XM_064825207.1"/>
</dbReference>
<dbReference type="Gene3D" id="1.10.340.70">
    <property type="match status" value="1"/>
</dbReference>
<dbReference type="CDD" id="cd09274">
    <property type="entry name" value="RNase_HI_RT_Ty3"/>
    <property type="match status" value="1"/>
</dbReference>
<evidence type="ECO:0000256" key="2">
    <source>
        <dbReference type="ARBA" id="ARBA00022679"/>
    </source>
</evidence>
<evidence type="ECO:0000256" key="5">
    <source>
        <dbReference type="ARBA" id="ARBA00022759"/>
    </source>
</evidence>
<dbReference type="InterPro" id="IPR041373">
    <property type="entry name" value="RT_RNaseH"/>
</dbReference>
<keyword evidence="3" id="KW-0548">Nucleotidyltransferase</keyword>
<dbReference type="GO" id="GO:0004519">
    <property type="term" value="F:endonuclease activity"/>
    <property type="evidence" value="ECO:0007669"/>
    <property type="project" value="UniProtKB-KW"/>
</dbReference>
<dbReference type="SMART" id="SM00298">
    <property type="entry name" value="CHROMO"/>
    <property type="match status" value="1"/>
</dbReference>
<evidence type="ECO:0000256" key="6">
    <source>
        <dbReference type="ARBA" id="ARBA00022801"/>
    </source>
</evidence>
<dbReference type="SUPFAM" id="SSF53098">
    <property type="entry name" value="Ribonuclease H-like"/>
    <property type="match status" value="1"/>
</dbReference>
<dbReference type="Gene3D" id="2.40.70.10">
    <property type="entry name" value="Acid Proteases"/>
    <property type="match status" value="1"/>
</dbReference>
<dbReference type="Gene3D" id="3.10.10.10">
    <property type="entry name" value="HIV Type 1 Reverse Transcriptase, subunit A, domain 1"/>
    <property type="match status" value="1"/>
</dbReference>
<dbReference type="InterPro" id="IPR041588">
    <property type="entry name" value="Integrase_H2C2"/>
</dbReference>
<dbReference type="InterPro" id="IPR012337">
    <property type="entry name" value="RNaseH-like_sf"/>
</dbReference>
<dbReference type="Pfam" id="PF00665">
    <property type="entry name" value="rve"/>
    <property type="match status" value="1"/>
</dbReference>
<keyword evidence="6" id="KW-0378">Hydrolase</keyword>
<dbReference type="PANTHER" id="PTHR37984:SF5">
    <property type="entry name" value="PROTEIN NYNRIN-LIKE"/>
    <property type="match status" value="1"/>
</dbReference>